<dbReference type="Pfam" id="PF00931">
    <property type="entry name" value="NB-ARC"/>
    <property type="match status" value="1"/>
</dbReference>
<protein>
    <submittedName>
        <fullName evidence="2">Tetratricopeptide (TPR) repeat protein</fullName>
    </submittedName>
</protein>
<dbReference type="AlphaFoldDB" id="A0A7W9UIJ2"/>
<evidence type="ECO:0000259" key="1">
    <source>
        <dbReference type="PROSITE" id="PS50943"/>
    </source>
</evidence>
<evidence type="ECO:0000313" key="2">
    <source>
        <dbReference type="EMBL" id="MBB5914326.1"/>
    </source>
</evidence>
<reference evidence="2 3" key="1">
    <citation type="submission" date="2020-08" db="EMBL/GenBank/DDBJ databases">
        <title>Sequencing the genomes of 1000 actinobacteria strains.</title>
        <authorList>
            <person name="Klenk H.-P."/>
        </authorList>
    </citation>
    <scope>NUCLEOTIDE SEQUENCE [LARGE SCALE GENOMIC DNA]</scope>
    <source>
        <strain evidence="2 3">DSM 43582</strain>
    </source>
</reference>
<dbReference type="PROSITE" id="PS50943">
    <property type="entry name" value="HTH_CROC1"/>
    <property type="match status" value="1"/>
</dbReference>
<dbReference type="Proteomes" id="UP000540412">
    <property type="component" value="Unassembled WGS sequence"/>
</dbReference>
<proteinExistence type="predicted"/>
<dbReference type="Gene3D" id="1.25.40.10">
    <property type="entry name" value="Tetratricopeptide repeat domain"/>
    <property type="match status" value="2"/>
</dbReference>
<keyword evidence="3" id="KW-1185">Reference proteome</keyword>
<organism evidence="2 3">
    <name type="scientific">Nocardia transvalensis</name>
    <dbReference type="NCBI Taxonomy" id="37333"/>
    <lineage>
        <taxon>Bacteria</taxon>
        <taxon>Bacillati</taxon>
        <taxon>Actinomycetota</taxon>
        <taxon>Actinomycetes</taxon>
        <taxon>Mycobacteriales</taxon>
        <taxon>Nocardiaceae</taxon>
        <taxon>Nocardia</taxon>
    </lineage>
</organism>
<dbReference type="GO" id="GO:0043531">
    <property type="term" value="F:ADP binding"/>
    <property type="evidence" value="ECO:0007669"/>
    <property type="project" value="InterPro"/>
</dbReference>
<dbReference type="RefSeq" id="WP_040751204.1">
    <property type="nucleotide sequence ID" value="NZ_JACHIT010000001.1"/>
</dbReference>
<dbReference type="PANTHER" id="PTHR47691">
    <property type="entry name" value="REGULATOR-RELATED"/>
    <property type="match status" value="1"/>
</dbReference>
<name>A0A7W9UIJ2_9NOCA</name>
<gene>
    <name evidence="2" type="ORF">BJY24_003193</name>
</gene>
<dbReference type="SMART" id="SM00028">
    <property type="entry name" value="TPR"/>
    <property type="match status" value="4"/>
</dbReference>
<dbReference type="SUPFAM" id="SSF52540">
    <property type="entry name" value="P-loop containing nucleoside triphosphate hydrolases"/>
    <property type="match status" value="1"/>
</dbReference>
<dbReference type="InterPro" id="IPR002182">
    <property type="entry name" value="NB-ARC"/>
</dbReference>
<dbReference type="InterPro" id="IPR027417">
    <property type="entry name" value="P-loop_NTPase"/>
</dbReference>
<dbReference type="PANTHER" id="PTHR47691:SF3">
    <property type="entry name" value="HTH-TYPE TRANSCRIPTIONAL REGULATOR RV0890C-RELATED"/>
    <property type="match status" value="1"/>
</dbReference>
<sequence>MREPFVAELRQQGYRARAAWRYVNNFTQENVCDQFNDLSNSDTMKPSRISEYETWPGGPQGDGNRPKGVRPTAEVLKKLATIYGTSWDQLVDLADLAHMTAGEHREYREAVLLRSADPGAVLVGDLPPEVPAFTGRDDARSELHKRVSAHIERDGVAVHVIDGPPGVGKTALARYAVSAFYKHYPDGTIWADLLGYTPGRDPAEPTDLLEWLLLQIKVPPTAIAADAGRRARQWRQAMSARRMLLVFDNAADSAQVKDLLPQARGCFVLITSRKRLTGLSGSGPVHPYHLDGMPLGEAEQLLVKLANLRDGYDRAAVRQISETSGGLPLALKLIAGQIAHHGTNMLADSAADFASLAAEIRRTPVGSEGNESAAEHILERFSAEDESVGAAFELSYQRLREPVLQHAVRLLGWFPGTEVTAQTFAWLADVSEASAKLLILKLCEAGFLDPRPDDIRPDPGGPRYRMHDMLRLGAQLHAERDGSPAERATVIDRVIRHSLAIARSVNAIRPFHTVGVQPTPNPPEAAAQARTWLTKEQELLLGSLEITRPTSEAAELARLMAAHLCGLGFWEGAERLYGRALVMARLIEDRPGQAWALLGQGRMSRMRGAHVQADQAFLDVRDIADELGDMRCLAEVQCERGHSAWITGEHADARHHFNEALRIACEIGYRPTQCDALDGLSRTGRMACDYRAAERWSQEALSIAIELADPERVGTVQWGYAEAVRLHGDHDAARQHYVYALHIARSIDHVKLEGDALRGLGHLERLDGNTDTAQQHLTSALDKARRIQDQYGEGWALWGLGNLARRAGNLQLARNNFEYALQLAREIKDPLGKVDALRGLGHIERQLSARDPARFELAAGYYRDSLEVAQEIGDRRGRADALRGLGRLATDHGRIDEARGYLKTAQELYERIGIPLAEEVRGLLSELD</sequence>
<comment type="caution">
    <text evidence="2">The sequence shown here is derived from an EMBL/GenBank/DDBJ whole genome shotgun (WGS) entry which is preliminary data.</text>
</comment>
<evidence type="ECO:0000313" key="3">
    <source>
        <dbReference type="Proteomes" id="UP000540412"/>
    </source>
</evidence>
<dbReference type="EMBL" id="JACHIT010000001">
    <property type="protein sequence ID" value="MBB5914326.1"/>
    <property type="molecule type" value="Genomic_DNA"/>
</dbReference>
<dbReference type="Pfam" id="PF13424">
    <property type="entry name" value="TPR_12"/>
    <property type="match status" value="3"/>
</dbReference>
<feature type="domain" description="HTH cro/C1-type" evidence="1">
    <location>
        <begin position="67"/>
        <end position="90"/>
    </location>
</feature>
<dbReference type="PRINTS" id="PR00364">
    <property type="entry name" value="DISEASERSIST"/>
</dbReference>
<dbReference type="SUPFAM" id="SSF48452">
    <property type="entry name" value="TPR-like"/>
    <property type="match status" value="2"/>
</dbReference>
<dbReference type="InterPro" id="IPR019734">
    <property type="entry name" value="TPR_rpt"/>
</dbReference>
<dbReference type="Gene3D" id="3.40.50.300">
    <property type="entry name" value="P-loop containing nucleotide triphosphate hydrolases"/>
    <property type="match status" value="1"/>
</dbReference>
<dbReference type="InterPro" id="IPR001387">
    <property type="entry name" value="Cro/C1-type_HTH"/>
</dbReference>
<dbReference type="InterPro" id="IPR011990">
    <property type="entry name" value="TPR-like_helical_dom_sf"/>
</dbReference>
<accession>A0A7W9UIJ2</accession>